<dbReference type="AlphaFoldDB" id="A0A1Y2LQE0"/>
<organism evidence="2 3">
    <name type="scientific">Epicoccum nigrum</name>
    <name type="common">Soil fungus</name>
    <name type="synonym">Epicoccum purpurascens</name>
    <dbReference type="NCBI Taxonomy" id="105696"/>
    <lineage>
        <taxon>Eukaryota</taxon>
        <taxon>Fungi</taxon>
        <taxon>Dikarya</taxon>
        <taxon>Ascomycota</taxon>
        <taxon>Pezizomycotina</taxon>
        <taxon>Dothideomycetes</taxon>
        <taxon>Pleosporomycetidae</taxon>
        <taxon>Pleosporales</taxon>
        <taxon>Pleosporineae</taxon>
        <taxon>Didymellaceae</taxon>
        <taxon>Epicoccum</taxon>
    </lineage>
</organism>
<gene>
    <name evidence="2" type="ORF">B5807_08176</name>
</gene>
<evidence type="ECO:0000256" key="1">
    <source>
        <dbReference type="SAM" id="SignalP"/>
    </source>
</evidence>
<dbReference type="Proteomes" id="UP000193240">
    <property type="component" value="Unassembled WGS sequence"/>
</dbReference>
<reference evidence="2 3" key="1">
    <citation type="journal article" date="2017" name="Genome Announc.">
        <title>Genome sequence of the saprophytic ascomycete Epicoccum nigrum ICMP 19927 strain isolated from New Zealand.</title>
        <authorList>
            <person name="Fokin M."/>
            <person name="Fleetwood D."/>
            <person name="Weir B.S."/>
            <person name="Villas-Boas S.G."/>
        </authorList>
    </citation>
    <scope>NUCLEOTIDE SEQUENCE [LARGE SCALE GENOMIC DNA]</scope>
    <source>
        <strain evidence="2 3">ICMP 19927</strain>
    </source>
</reference>
<accession>A0A1Y2LQE0</accession>
<feature type="signal peptide" evidence="1">
    <location>
        <begin position="1"/>
        <end position="28"/>
    </location>
</feature>
<keyword evidence="3" id="KW-1185">Reference proteome</keyword>
<dbReference type="OMA" id="PGAYYTC"/>
<keyword evidence="1" id="KW-0732">Signal</keyword>
<evidence type="ECO:0000313" key="3">
    <source>
        <dbReference type="Proteomes" id="UP000193240"/>
    </source>
</evidence>
<sequence length="177" mass="18908">MFGLTSINTIALYSFFLLLPTIFSPSHALPNLHRRGLPGAVYTCSGENFSGSCGWSLPNTNCRIATAKSIGPDPGGYCTLYRNFDCTNSVRTLRFPGASSGLPEYMSFKCGVGVGISGTVAPQAKGNPDLSLKALPADRLAGGVGSTERKKHLKELQAMEKDGFSEGLIGLKKDMYY</sequence>
<proteinExistence type="predicted"/>
<name>A0A1Y2LQE0_EPING</name>
<evidence type="ECO:0000313" key="2">
    <source>
        <dbReference type="EMBL" id="OSS45930.1"/>
    </source>
</evidence>
<feature type="chain" id="PRO_5013073437" evidence="1">
    <location>
        <begin position="29"/>
        <end position="177"/>
    </location>
</feature>
<protein>
    <submittedName>
        <fullName evidence="2">Uncharacterized protein</fullName>
    </submittedName>
</protein>
<dbReference type="EMBL" id="KZ107852">
    <property type="protein sequence ID" value="OSS45930.1"/>
    <property type="molecule type" value="Genomic_DNA"/>
</dbReference>
<dbReference type="InParanoid" id="A0A1Y2LQE0"/>